<proteinExistence type="predicted"/>
<evidence type="ECO:0000313" key="3">
    <source>
        <dbReference type="Proteomes" id="UP000318878"/>
    </source>
</evidence>
<keyword evidence="1" id="KW-1133">Transmembrane helix</keyword>
<dbReference type="Pfam" id="PF19455">
    <property type="entry name" value="DUF5993"/>
    <property type="match status" value="1"/>
</dbReference>
<protein>
    <submittedName>
        <fullName evidence="2">Uncharacterized protein</fullName>
    </submittedName>
</protein>
<keyword evidence="1" id="KW-0812">Transmembrane</keyword>
<name>A0A5C5UYB7_9BACT</name>
<feature type="transmembrane region" description="Helical" evidence="1">
    <location>
        <begin position="22"/>
        <end position="40"/>
    </location>
</feature>
<comment type="caution">
    <text evidence="2">The sequence shown here is derived from an EMBL/GenBank/DDBJ whole genome shotgun (WGS) entry which is preliminary data.</text>
</comment>
<dbReference type="EMBL" id="SJPF01000004">
    <property type="protein sequence ID" value="TWT31346.1"/>
    <property type="molecule type" value="Genomic_DNA"/>
</dbReference>
<dbReference type="InterPro" id="IPR046035">
    <property type="entry name" value="DUF5993"/>
</dbReference>
<dbReference type="RefSeq" id="WP_186767698.1">
    <property type="nucleotide sequence ID" value="NZ_SJPF01000004.1"/>
</dbReference>
<dbReference type="AlphaFoldDB" id="A0A5C5UYB7"/>
<organism evidence="2 3">
    <name type="scientific">Blastopirellula retiformator</name>
    <dbReference type="NCBI Taxonomy" id="2527970"/>
    <lineage>
        <taxon>Bacteria</taxon>
        <taxon>Pseudomonadati</taxon>
        <taxon>Planctomycetota</taxon>
        <taxon>Planctomycetia</taxon>
        <taxon>Pirellulales</taxon>
        <taxon>Pirellulaceae</taxon>
        <taxon>Blastopirellula</taxon>
    </lineage>
</organism>
<keyword evidence="1" id="KW-0472">Membrane</keyword>
<reference evidence="2 3" key="1">
    <citation type="submission" date="2019-02" db="EMBL/GenBank/DDBJ databases">
        <title>Deep-cultivation of Planctomycetes and their phenomic and genomic characterization uncovers novel biology.</title>
        <authorList>
            <person name="Wiegand S."/>
            <person name="Jogler M."/>
            <person name="Boedeker C."/>
            <person name="Pinto D."/>
            <person name="Vollmers J."/>
            <person name="Rivas-Marin E."/>
            <person name="Kohn T."/>
            <person name="Peeters S.H."/>
            <person name="Heuer A."/>
            <person name="Rast P."/>
            <person name="Oberbeckmann S."/>
            <person name="Bunk B."/>
            <person name="Jeske O."/>
            <person name="Meyerdierks A."/>
            <person name="Storesund J.E."/>
            <person name="Kallscheuer N."/>
            <person name="Luecker S."/>
            <person name="Lage O.M."/>
            <person name="Pohl T."/>
            <person name="Merkel B.J."/>
            <person name="Hornburger P."/>
            <person name="Mueller R.-W."/>
            <person name="Bruemmer F."/>
            <person name="Labrenz M."/>
            <person name="Spormann A.M."/>
            <person name="Op Den Camp H."/>
            <person name="Overmann J."/>
            <person name="Amann R."/>
            <person name="Jetten M.S.M."/>
            <person name="Mascher T."/>
            <person name="Medema M.H."/>
            <person name="Devos D.P."/>
            <person name="Kaster A.-K."/>
            <person name="Ovreas L."/>
            <person name="Rohde M."/>
            <person name="Galperin M.Y."/>
            <person name="Jogler C."/>
        </authorList>
    </citation>
    <scope>NUCLEOTIDE SEQUENCE [LARGE SCALE GENOMIC DNA]</scope>
    <source>
        <strain evidence="2 3">Enr8</strain>
    </source>
</reference>
<keyword evidence="3" id="KW-1185">Reference proteome</keyword>
<evidence type="ECO:0000256" key="1">
    <source>
        <dbReference type="SAM" id="Phobius"/>
    </source>
</evidence>
<dbReference type="Proteomes" id="UP000318878">
    <property type="component" value="Unassembled WGS sequence"/>
</dbReference>
<evidence type="ECO:0000313" key="2">
    <source>
        <dbReference type="EMBL" id="TWT31346.1"/>
    </source>
</evidence>
<accession>A0A5C5UYB7</accession>
<gene>
    <name evidence="2" type="ORF">Enr8_32660</name>
</gene>
<sequence>MAVIFLLYSACFVLLFFRRRKAAYVALLISTLASIAMFAYHTDSALELNF</sequence>